<evidence type="ECO:0000313" key="12">
    <source>
        <dbReference type="Proteomes" id="UP000275267"/>
    </source>
</evidence>
<keyword evidence="8" id="KW-1133">Transmembrane helix</keyword>
<comment type="caution">
    <text evidence="11">The sequence shown here is derived from an EMBL/GenBank/DDBJ whole genome shotgun (WGS) entry which is preliminary data.</text>
</comment>
<organism evidence="11 12">
    <name type="scientific">Panicum miliaceum</name>
    <name type="common">Proso millet</name>
    <name type="synonym">Broomcorn millet</name>
    <dbReference type="NCBI Taxonomy" id="4540"/>
    <lineage>
        <taxon>Eukaryota</taxon>
        <taxon>Viridiplantae</taxon>
        <taxon>Streptophyta</taxon>
        <taxon>Embryophyta</taxon>
        <taxon>Tracheophyta</taxon>
        <taxon>Spermatophyta</taxon>
        <taxon>Magnoliopsida</taxon>
        <taxon>Liliopsida</taxon>
        <taxon>Poales</taxon>
        <taxon>Poaceae</taxon>
        <taxon>PACMAD clade</taxon>
        <taxon>Panicoideae</taxon>
        <taxon>Panicodae</taxon>
        <taxon>Paniceae</taxon>
        <taxon>Panicinae</taxon>
        <taxon>Panicum</taxon>
        <taxon>Panicum sect. Panicum</taxon>
    </lineage>
</organism>
<keyword evidence="8" id="KW-0472">Membrane</keyword>
<gene>
    <name evidence="11" type="ORF">C2845_PM07G10750</name>
</gene>
<keyword evidence="4" id="KW-1015">Disulfide bond</keyword>
<proteinExistence type="predicted"/>
<dbReference type="InterPro" id="IPR000858">
    <property type="entry name" value="S_locus_glycoprot_dom"/>
</dbReference>
<dbReference type="STRING" id="4540.A0A3L6SRM0"/>
<keyword evidence="8" id="KW-0812">Transmembrane</keyword>
<dbReference type="GO" id="GO:0016020">
    <property type="term" value="C:membrane"/>
    <property type="evidence" value="ECO:0007669"/>
    <property type="project" value="UniProtKB-SubCell"/>
</dbReference>
<feature type="transmembrane region" description="Helical" evidence="8">
    <location>
        <begin position="366"/>
        <end position="392"/>
    </location>
</feature>
<evidence type="ECO:0000256" key="6">
    <source>
        <dbReference type="ARBA" id="ARBA00047899"/>
    </source>
</evidence>
<evidence type="ECO:0000256" key="1">
    <source>
        <dbReference type="ARBA" id="ARBA00004479"/>
    </source>
</evidence>
<accession>A0A3L6SRM0</accession>
<feature type="signal peptide" evidence="9">
    <location>
        <begin position="1"/>
        <end position="28"/>
    </location>
</feature>
<dbReference type="EMBL" id="PQIB02000004">
    <property type="protein sequence ID" value="RLN25302.1"/>
    <property type="molecule type" value="Genomic_DNA"/>
</dbReference>
<dbReference type="Proteomes" id="UP000275267">
    <property type="component" value="Unassembled WGS sequence"/>
</dbReference>
<dbReference type="Gene3D" id="3.30.200.20">
    <property type="entry name" value="Phosphorylase Kinase, domain 1"/>
    <property type="match status" value="1"/>
</dbReference>
<dbReference type="GO" id="GO:0048544">
    <property type="term" value="P:recognition of pollen"/>
    <property type="evidence" value="ECO:0007669"/>
    <property type="project" value="InterPro"/>
</dbReference>
<dbReference type="AlphaFoldDB" id="A0A3L6SRM0"/>
<keyword evidence="12" id="KW-1185">Reference proteome</keyword>
<dbReference type="EC" id="2.7.11.1" evidence="2"/>
<reference evidence="12" key="1">
    <citation type="journal article" date="2019" name="Nat. Commun.">
        <title>The genome of broomcorn millet.</title>
        <authorList>
            <person name="Zou C."/>
            <person name="Miki D."/>
            <person name="Li D."/>
            <person name="Tang Q."/>
            <person name="Xiao L."/>
            <person name="Rajput S."/>
            <person name="Deng P."/>
            <person name="Jia W."/>
            <person name="Huang R."/>
            <person name="Zhang M."/>
            <person name="Sun Y."/>
            <person name="Hu J."/>
            <person name="Fu X."/>
            <person name="Schnable P.S."/>
            <person name="Li F."/>
            <person name="Zhang H."/>
            <person name="Feng B."/>
            <person name="Zhu X."/>
            <person name="Liu R."/>
            <person name="Schnable J.C."/>
            <person name="Zhu J.-K."/>
            <person name="Zhang H."/>
        </authorList>
    </citation>
    <scope>NUCLEOTIDE SEQUENCE [LARGE SCALE GENOMIC DNA]</scope>
</reference>
<dbReference type="PANTHER" id="PTHR32444">
    <property type="entry name" value="BULB-TYPE LECTIN DOMAIN-CONTAINING PROTEIN"/>
    <property type="match status" value="1"/>
</dbReference>
<evidence type="ECO:0000256" key="2">
    <source>
        <dbReference type="ARBA" id="ARBA00012513"/>
    </source>
</evidence>
<dbReference type="GO" id="GO:0051707">
    <property type="term" value="P:response to other organism"/>
    <property type="evidence" value="ECO:0007669"/>
    <property type="project" value="UniProtKB-ARBA"/>
</dbReference>
<dbReference type="GO" id="GO:0004674">
    <property type="term" value="F:protein serine/threonine kinase activity"/>
    <property type="evidence" value="ECO:0007669"/>
    <property type="project" value="UniProtKB-EC"/>
</dbReference>
<feature type="domain" description="Bulb-type lectin" evidence="10">
    <location>
        <begin position="29"/>
        <end position="192"/>
    </location>
</feature>
<comment type="catalytic activity">
    <reaction evidence="7">
        <text>L-seryl-[protein] + ATP = O-phospho-L-seryl-[protein] + ADP + H(+)</text>
        <dbReference type="Rhea" id="RHEA:17989"/>
        <dbReference type="Rhea" id="RHEA-COMP:9863"/>
        <dbReference type="Rhea" id="RHEA-COMP:11604"/>
        <dbReference type="ChEBI" id="CHEBI:15378"/>
        <dbReference type="ChEBI" id="CHEBI:29999"/>
        <dbReference type="ChEBI" id="CHEBI:30616"/>
        <dbReference type="ChEBI" id="CHEBI:83421"/>
        <dbReference type="ChEBI" id="CHEBI:456216"/>
        <dbReference type="EC" id="2.7.11.1"/>
    </reaction>
</comment>
<protein>
    <recommendedName>
        <fullName evidence="2">non-specific serine/threonine protein kinase</fullName>
        <ecNumber evidence="2">2.7.11.1</ecNumber>
    </recommendedName>
</protein>
<dbReference type="InterPro" id="IPR001480">
    <property type="entry name" value="Bulb-type_lectin_dom"/>
</dbReference>
<dbReference type="Pfam" id="PF00954">
    <property type="entry name" value="S_locus_glycop"/>
    <property type="match status" value="1"/>
</dbReference>
<name>A0A3L6SRM0_PANMI</name>
<sequence>MSLAAAATALALVVANCCTPSHPGAVEAADTISAQRPLRGNHTVVSTQGKFELGLFSPGSSGRYYLGIWYKNIPVQTVIWVGNRENPMSGVASAELRVSSCSGNLELVGLNKTSSSPGVALTSWRNAEDPAPGMFTDTVDRNGSSEFFLLWNGSRVYWRSGVWTGRVFANLPEAVNNVLFNQTYVETRAYRRVTSVLYNNSTITRMVLDLTGQTKQYIWVADSQSWQFFWAAPTVQCDVYALCGAFGICNQRSQPPCQCPPGFAPAAERDWGLNDWSGGCHRTAPLGCGGNGSADGFLELPNMKLPDDSVTVSAQSRAESQVWHDGFHNLEQLYADAGGSSSSLYLRLSKSELQHLRGAKGKNRRLLRLVLGVVLASLAALGASALVAWMLLSRRKRLEKVAIQKGSSLQVYSYSELRTATKNFSERLGGGGFGTVYRGVVNGHTQTQAGAAGKRPSTFFPVWAAARVVEGDTAAVADPRLRGDLGEGELERACRVECWCIQDQEEHRPTMAQVVQALEGVVDVYVPPVPRALQHLATLT</sequence>
<evidence type="ECO:0000259" key="10">
    <source>
        <dbReference type="PROSITE" id="PS50927"/>
    </source>
</evidence>
<keyword evidence="3 9" id="KW-0732">Signal</keyword>
<dbReference type="SMART" id="SM00108">
    <property type="entry name" value="B_lectin"/>
    <property type="match status" value="1"/>
</dbReference>
<evidence type="ECO:0000256" key="3">
    <source>
        <dbReference type="ARBA" id="ARBA00022729"/>
    </source>
</evidence>
<dbReference type="SUPFAM" id="SSF51110">
    <property type="entry name" value="alpha-D-mannose-specific plant lectins"/>
    <property type="match status" value="1"/>
</dbReference>
<comment type="subcellular location">
    <subcellularLocation>
        <location evidence="1">Membrane</location>
        <topology evidence="1">Single-pass type I membrane protein</topology>
    </subcellularLocation>
</comment>
<dbReference type="Gene3D" id="1.10.510.10">
    <property type="entry name" value="Transferase(Phosphotransferase) domain 1"/>
    <property type="match status" value="1"/>
</dbReference>
<dbReference type="OrthoDB" id="643280at2759"/>
<evidence type="ECO:0000256" key="4">
    <source>
        <dbReference type="ARBA" id="ARBA00023157"/>
    </source>
</evidence>
<keyword evidence="5" id="KW-0675">Receptor</keyword>
<evidence type="ECO:0000256" key="7">
    <source>
        <dbReference type="ARBA" id="ARBA00048679"/>
    </source>
</evidence>
<evidence type="ECO:0000256" key="8">
    <source>
        <dbReference type="SAM" id="Phobius"/>
    </source>
</evidence>
<comment type="catalytic activity">
    <reaction evidence="6">
        <text>L-threonyl-[protein] + ATP = O-phospho-L-threonyl-[protein] + ADP + H(+)</text>
        <dbReference type="Rhea" id="RHEA:46608"/>
        <dbReference type="Rhea" id="RHEA-COMP:11060"/>
        <dbReference type="Rhea" id="RHEA-COMP:11605"/>
        <dbReference type="ChEBI" id="CHEBI:15378"/>
        <dbReference type="ChEBI" id="CHEBI:30013"/>
        <dbReference type="ChEBI" id="CHEBI:30616"/>
        <dbReference type="ChEBI" id="CHEBI:61977"/>
        <dbReference type="ChEBI" id="CHEBI:456216"/>
        <dbReference type="EC" id="2.7.11.1"/>
    </reaction>
</comment>
<evidence type="ECO:0000256" key="9">
    <source>
        <dbReference type="SAM" id="SignalP"/>
    </source>
</evidence>
<dbReference type="InterPro" id="IPR036426">
    <property type="entry name" value="Bulb-type_lectin_dom_sf"/>
</dbReference>
<feature type="chain" id="PRO_5017930975" description="non-specific serine/threonine protein kinase" evidence="9">
    <location>
        <begin position="29"/>
        <end position="540"/>
    </location>
</feature>
<dbReference type="PANTHER" id="PTHR32444:SF183">
    <property type="entry name" value="APPLE DOMAIN-CONTAINING PROTEIN"/>
    <property type="match status" value="1"/>
</dbReference>
<evidence type="ECO:0000256" key="5">
    <source>
        <dbReference type="ARBA" id="ARBA00023170"/>
    </source>
</evidence>
<evidence type="ECO:0000313" key="11">
    <source>
        <dbReference type="EMBL" id="RLN25302.1"/>
    </source>
</evidence>
<dbReference type="PROSITE" id="PS50927">
    <property type="entry name" value="BULB_LECTIN"/>
    <property type="match status" value="1"/>
</dbReference>
<dbReference type="Gene3D" id="2.90.10.10">
    <property type="entry name" value="Bulb-type lectin domain"/>
    <property type="match status" value="1"/>
</dbReference>